<dbReference type="EMBL" id="JAAAIN010000918">
    <property type="protein sequence ID" value="KAG0309746.1"/>
    <property type="molecule type" value="Genomic_DNA"/>
</dbReference>
<evidence type="ECO:0000256" key="1">
    <source>
        <dbReference type="SAM" id="SignalP"/>
    </source>
</evidence>
<gene>
    <name evidence="2" type="ORF">BGZ97_012983</name>
</gene>
<evidence type="ECO:0000313" key="2">
    <source>
        <dbReference type="EMBL" id="KAG0309746.1"/>
    </source>
</evidence>
<accession>A0A9P6QZY4</accession>
<evidence type="ECO:0000313" key="3">
    <source>
        <dbReference type="Proteomes" id="UP000823405"/>
    </source>
</evidence>
<dbReference type="AlphaFoldDB" id="A0A9P6QZY4"/>
<feature type="chain" id="PRO_5040269407" evidence="1">
    <location>
        <begin position="20"/>
        <end position="111"/>
    </location>
</feature>
<keyword evidence="1" id="KW-0732">Signal</keyword>
<keyword evidence="3" id="KW-1185">Reference proteome</keyword>
<comment type="caution">
    <text evidence="2">The sequence shown here is derived from an EMBL/GenBank/DDBJ whole genome shotgun (WGS) entry which is preliminary data.</text>
</comment>
<organism evidence="2 3">
    <name type="scientific">Linnemannia gamsii</name>
    <dbReference type="NCBI Taxonomy" id="64522"/>
    <lineage>
        <taxon>Eukaryota</taxon>
        <taxon>Fungi</taxon>
        <taxon>Fungi incertae sedis</taxon>
        <taxon>Mucoromycota</taxon>
        <taxon>Mortierellomycotina</taxon>
        <taxon>Mortierellomycetes</taxon>
        <taxon>Mortierellales</taxon>
        <taxon>Mortierellaceae</taxon>
        <taxon>Linnemannia</taxon>
    </lineage>
</organism>
<feature type="signal peptide" evidence="1">
    <location>
        <begin position="1"/>
        <end position="19"/>
    </location>
</feature>
<dbReference type="Proteomes" id="UP000823405">
    <property type="component" value="Unassembled WGS sequence"/>
</dbReference>
<proteinExistence type="predicted"/>
<protein>
    <submittedName>
        <fullName evidence="2">Uncharacterized protein</fullName>
    </submittedName>
</protein>
<name>A0A9P6QZY4_9FUNG</name>
<dbReference type="OrthoDB" id="2442570at2759"/>
<reference evidence="2" key="1">
    <citation type="journal article" date="2020" name="Fungal Divers.">
        <title>Resolving the Mortierellaceae phylogeny through synthesis of multi-gene phylogenetics and phylogenomics.</title>
        <authorList>
            <person name="Vandepol N."/>
            <person name="Liber J."/>
            <person name="Desiro A."/>
            <person name="Na H."/>
            <person name="Kennedy M."/>
            <person name="Barry K."/>
            <person name="Grigoriev I.V."/>
            <person name="Miller A.N."/>
            <person name="O'Donnell K."/>
            <person name="Stajich J.E."/>
            <person name="Bonito G."/>
        </authorList>
    </citation>
    <scope>NUCLEOTIDE SEQUENCE</scope>
    <source>
        <strain evidence="2">NVP60</strain>
    </source>
</reference>
<sequence length="111" mass="12031">MLKSVLMLALCAVISVAQAGEIHLWNSAGKRISLFDQPGRNCFCLENTKAVKMYNKDGINVKLFSTSDCTGNYAAFPQGRTLNNVHGINSVYIGQLGFPPSGPLTCPNYFA</sequence>